<organism evidence="1 2">
    <name type="scientific">Streptacidiphilus alkalitolerans</name>
    <dbReference type="NCBI Taxonomy" id="3342712"/>
    <lineage>
        <taxon>Bacteria</taxon>
        <taxon>Bacillati</taxon>
        <taxon>Actinomycetota</taxon>
        <taxon>Actinomycetes</taxon>
        <taxon>Kitasatosporales</taxon>
        <taxon>Streptomycetaceae</taxon>
        <taxon>Streptacidiphilus</taxon>
    </lineage>
</organism>
<accession>A0ABV6X7R2</accession>
<gene>
    <name evidence="1" type="ORF">ACEZDB_25030</name>
</gene>
<sequence length="206" mass="21071">MEAQRILRRRGALRPAMTAATALLVAGVVTGCGSSQSAGRPVADPSVAVTGAATVPATAAATQSDGPSDAAHIVCTDTAETQITGALGIDVTKPLAPTWTGRTYSCRYVFSTGSMRLSVKDLPDQAATTAWFTSLRTAAPGSTTLGGMGEGAFQEPNGNVVVRKDNAVLVVDVTALPATVGLPVRPRATAARTVAQTVLICWKEYG</sequence>
<evidence type="ECO:0000313" key="2">
    <source>
        <dbReference type="Proteomes" id="UP001592530"/>
    </source>
</evidence>
<dbReference type="RefSeq" id="WP_380556135.1">
    <property type="nucleotide sequence ID" value="NZ_JBHEZY010000011.1"/>
</dbReference>
<dbReference type="EMBL" id="JBHEZY010000011">
    <property type="protein sequence ID" value="MFC1433919.1"/>
    <property type="molecule type" value="Genomic_DNA"/>
</dbReference>
<name>A0ABV6X7R2_9ACTN</name>
<evidence type="ECO:0008006" key="3">
    <source>
        <dbReference type="Google" id="ProtNLM"/>
    </source>
</evidence>
<reference evidence="1 2" key="1">
    <citation type="submission" date="2024-09" db="EMBL/GenBank/DDBJ databases">
        <authorList>
            <person name="Lee S.D."/>
        </authorList>
    </citation>
    <scope>NUCLEOTIDE SEQUENCE [LARGE SCALE GENOMIC DNA]</scope>
    <source>
        <strain evidence="1 2">N1-3</strain>
    </source>
</reference>
<comment type="caution">
    <text evidence="1">The sequence shown here is derived from an EMBL/GenBank/DDBJ whole genome shotgun (WGS) entry which is preliminary data.</text>
</comment>
<dbReference type="Proteomes" id="UP001592530">
    <property type="component" value="Unassembled WGS sequence"/>
</dbReference>
<evidence type="ECO:0000313" key="1">
    <source>
        <dbReference type="EMBL" id="MFC1433919.1"/>
    </source>
</evidence>
<dbReference type="PROSITE" id="PS51257">
    <property type="entry name" value="PROKAR_LIPOPROTEIN"/>
    <property type="match status" value="1"/>
</dbReference>
<proteinExistence type="predicted"/>
<protein>
    <recommendedName>
        <fullName evidence="3">DUF3558 domain-containing protein</fullName>
    </recommendedName>
</protein>